<keyword evidence="11" id="KW-1185">Reference proteome</keyword>
<reference evidence="10 11" key="1">
    <citation type="submission" date="2018-05" db="EMBL/GenBank/DDBJ databases">
        <title>Comparative genomic sequence analysis between strain HN4 and CCM 8460T (Falsochrobactrum ovis) will provide more evidence to prove that HN4 is a new species of Falsochrobactrum.</title>
        <authorList>
            <person name="Lyu W."/>
            <person name="Sun L."/>
            <person name="Yao L."/>
        </authorList>
    </citation>
    <scope>NUCLEOTIDE SEQUENCE [LARGE SCALE GENOMIC DNA]</scope>
    <source>
        <strain evidence="10 11">HN4</strain>
    </source>
</reference>
<dbReference type="CDD" id="cd03788">
    <property type="entry name" value="GT20_TPS"/>
    <property type="match status" value="1"/>
</dbReference>
<evidence type="ECO:0000256" key="5">
    <source>
        <dbReference type="ARBA" id="ARBA00018539"/>
    </source>
</evidence>
<evidence type="ECO:0000256" key="8">
    <source>
        <dbReference type="ARBA" id="ARBA00048039"/>
    </source>
</evidence>
<dbReference type="EC" id="2.4.1.15" evidence="4 9"/>
<evidence type="ECO:0000256" key="4">
    <source>
        <dbReference type="ARBA" id="ARBA00012538"/>
    </source>
</evidence>
<dbReference type="SUPFAM" id="SSF53756">
    <property type="entry name" value="UDP-Glycosyltransferase/glycogen phosphorylase"/>
    <property type="match status" value="1"/>
</dbReference>
<comment type="similarity">
    <text evidence="2 9">Belongs to the glycosyltransferase 20 family.</text>
</comment>
<dbReference type="Pfam" id="PF00982">
    <property type="entry name" value="Glyco_transf_20"/>
    <property type="match status" value="1"/>
</dbReference>
<comment type="pathway">
    <text evidence="1 9">Glycan biosynthesis; trehalose biosynthesis.</text>
</comment>
<evidence type="ECO:0000256" key="3">
    <source>
        <dbReference type="ARBA" id="ARBA00011881"/>
    </source>
</evidence>
<comment type="function">
    <text evidence="9">Probably involved in the osmoprotection via the biosynthesis of trehalose. Catalyzes the transfer of glucose from UDP-alpha-D-glucose (UDP-Glc) to D-glucose 6-phosphate (Glc-6-P) to form trehalose-6-phosphate. Acts with retention of the anomeric configuration of the UDP-sugar donor.</text>
</comment>
<keyword evidence="6 9" id="KW-0328">Glycosyltransferase</keyword>
<comment type="caution">
    <text evidence="10">The sequence shown here is derived from an EMBL/GenBank/DDBJ whole genome shotgun (WGS) entry which is preliminary data.</text>
</comment>
<evidence type="ECO:0000313" key="11">
    <source>
        <dbReference type="Proteomes" id="UP000245865"/>
    </source>
</evidence>
<dbReference type="AlphaFoldDB" id="A0A316JTT5"/>
<dbReference type="GO" id="GO:0003825">
    <property type="term" value="F:alpha,alpha-trehalose-phosphate synthase (UDP-forming) activity"/>
    <property type="evidence" value="ECO:0007669"/>
    <property type="project" value="UniProtKB-UniRule"/>
</dbReference>
<dbReference type="InterPro" id="IPR001830">
    <property type="entry name" value="Glyco_trans_20"/>
</dbReference>
<comment type="catalytic activity">
    <reaction evidence="8 9">
        <text>D-glucose 6-phosphate + UDP-alpha-D-glucose = alpha,alpha-trehalose 6-phosphate + UDP + H(+)</text>
        <dbReference type="Rhea" id="RHEA:18889"/>
        <dbReference type="ChEBI" id="CHEBI:15378"/>
        <dbReference type="ChEBI" id="CHEBI:58223"/>
        <dbReference type="ChEBI" id="CHEBI:58429"/>
        <dbReference type="ChEBI" id="CHEBI:58885"/>
        <dbReference type="ChEBI" id="CHEBI:61548"/>
        <dbReference type="EC" id="2.4.1.15"/>
    </reaction>
</comment>
<gene>
    <name evidence="10" type="primary">otsA</name>
    <name evidence="10" type="ORF">DKP76_06210</name>
</gene>
<dbReference type="GO" id="GO:0005992">
    <property type="term" value="P:trehalose biosynthetic process"/>
    <property type="evidence" value="ECO:0007669"/>
    <property type="project" value="UniProtKB-UniRule"/>
</dbReference>
<organism evidence="10 11">
    <name type="scientific">Falsochrobactrum shanghaiense</name>
    <dbReference type="NCBI Taxonomy" id="2201899"/>
    <lineage>
        <taxon>Bacteria</taxon>
        <taxon>Pseudomonadati</taxon>
        <taxon>Pseudomonadota</taxon>
        <taxon>Alphaproteobacteria</taxon>
        <taxon>Hyphomicrobiales</taxon>
        <taxon>Brucellaceae</taxon>
        <taxon>Falsochrobactrum</taxon>
    </lineage>
</organism>
<dbReference type="PANTHER" id="PTHR10788">
    <property type="entry name" value="TREHALOSE-6-PHOSPHATE SYNTHASE"/>
    <property type="match status" value="1"/>
</dbReference>
<dbReference type="NCBIfam" id="TIGR02400">
    <property type="entry name" value="trehalose_OtsA"/>
    <property type="match status" value="1"/>
</dbReference>
<name>A0A316JTT5_9HYPH</name>
<evidence type="ECO:0000256" key="1">
    <source>
        <dbReference type="ARBA" id="ARBA00005199"/>
    </source>
</evidence>
<accession>A0A316JTT5</accession>
<dbReference type="PANTHER" id="PTHR10788:SF106">
    <property type="entry name" value="BCDNA.GH08860"/>
    <property type="match status" value="1"/>
</dbReference>
<proteinExistence type="inferred from homology"/>
<dbReference type="OrthoDB" id="9815690at2"/>
<protein>
    <recommendedName>
        <fullName evidence="5 9">Trehalose-6-phosphate synthase</fullName>
        <ecNumber evidence="4 9">2.4.1.15</ecNumber>
    </recommendedName>
    <alternativeName>
        <fullName evidence="9">Osmoregulatory trehalose synthesis protein A</fullName>
    </alternativeName>
    <alternativeName>
        <fullName evidence="9">UDP-glucose-glucosephosphate glucosyltransferase</fullName>
    </alternativeName>
</protein>
<evidence type="ECO:0000256" key="9">
    <source>
        <dbReference type="RuleBase" id="RU362045"/>
    </source>
</evidence>
<sequence length="472" mass="52806">MSRLIVVSNRVPDPGRPPAGGLAVAMHAALQARGGVWMGWSGQSSGEDDPGPLATRQEGQISYALTDLSDRDLSEYYEGLANRVLWPLCHYRIDLTDYARRDMAGYLRVNRLFASRLRPLIEPDDIIWIHDYHLIPLAAELRQMGVANRIGFFMHIPWPSPDVFLTLPVQDMLLRAMTAHDLIGFQTEDDAENFALCLKRGGVARPLVEQPGLFYTQERQFRVGAFPIGIDARAFSHSARTTIENATIRRFGQSLEGRELIIGVDRLDYTKGLPQRLIGFHRFLENNPAWHGRVTFLQITPKSRSGVAEYEALQREVDEVAGHINGTLGRLDWTPVRYVNRAFSHHVLAAIYRMAKIGLVTPLRDGMNLVAKEYVAAQDPEDPGVLVLSRFAGAAHELGGGALLVNPYDVETIADAIGRAVSMPLEQKRERYAAMAEAVRKNDVFDWCNHYLDQLANLPATTVNHENEIPRG</sequence>
<evidence type="ECO:0000256" key="2">
    <source>
        <dbReference type="ARBA" id="ARBA00008799"/>
    </source>
</evidence>
<dbReference type="RefSeq" id="WP_109705569.1">
    <property type="nucleotide sequence ID" value="NZ_QGDB01000002.1"/>
</dbReference>
<evidence type="ECO:0000256" key="7">
    <source>
        <dbReference type="ARBA" id="ARBA00022679"/>
    </source>
</evidence>
<dbReference type="InterPro" id="IPR012766">
    <property type="entry name" value="Trehalose_OtsA"/>
</dbReference>
<comment type="subunit">
    <text evidence="3 9">Homotetramer.</text>
</comment>
<dbReference type="UniPathway" id="UPA00299"/>
<evidence type="ECO:0000313" key="10">
    <source>
        <dbReference type="EMBL" id="PWL18670.1"/>
    </source>
</evidence>
<keyword evidence="7 9" id="KW-0808">Transferase</keyword>
<dbReference type="EMBL" id="QGDB01000002">
    <property type="protein sequence ID" value="PWL18670.1"/>
    <property type="molecule type" value="Genomic_DNA"/>
</dbReference>
<evidence type="ECO:0000256" key="6">
    <source>
        <dbReference type="ARBA" id="ARBA00022676"/>
    </source>
</evidence>
<dbReference type="Proteomes" id="UP000245865">
    <property type="component" value="Unassembled WGS sequence"/>
</dbReference>
<dbReference type="Gene3D" id="3.40.50.2000">
    <property type="entry name" value="Glycogen Phosphorylase B"/>
    <property type="match status" value="2"/>
</dbReference>